<evidence type="ECO:0000256" key="1">
    <source>
        <dbReference type="ARBA" id="ARBA00022795"/>
    </source>
</evidence>
<proteinExistence type="predicted"/>
<evidence type="ECO:0008006" key="5">
    <source>
        <dbReference type="Google" id="ProtNLM"/>
    </source>
</evidence>
<dbReference type="EMBL" id="ACWF01000114">
    <property type="protein sequence ID" value="EHL77352.1"/>
    <property type="molecule type" value="Genomic_DNA"/>
</dbReference>
<dbReference type="Pfam" id="PF05130">
    <property type="entry name" value="FlgN"/>
    <property type="match status" value="1"/>
</dbReference>
<dbReference type="AlphaFoldDB" id="G9QM25"/>
<keyword evidence="1" id="KW-1005">Bacterial flagellum biogenesis</keyword>
<dbReference type="InterPro" id="IPR036679">
    <property type="entry name" value="FlgN-like_sf"/>
</dbReference>
<feature type="compositionally biased region" description="Basic and acidic residues" evidence="2">
    <location>
        <begin position="144"/>
        <end position="158"/>
    </location>
</feature>
<dbReference type="GO" id="GO:0044780">
    <property type="term" value="P:bacterial-type flagellum assembly"/>
    <property type="evidence" value="ECO:0007669"/>
    <property type="project" value="InterPro"/>
</dbReference>
<comment type="caution">
    <text evidence="3">The sequence shown here is derived from an EMBL/GenBank/DDBJ whole genome shotgun (WGS) entry which is preliminary data.</text>
</comment>
<accession>G9QM25</accession>
<dbReference type="HOGENOM" id="CLU_132586_2_1_9"/>
<dbReference type="InterPro" id="IPR007809">
    <property type="entry name" value="FlgN-like"/>
</dbReference>
<dbReference type="Gene3D" id="1.20.58.300">
    <property type="entry name" value="FlgN-like"/>
    <property type="match status" value="1"/>
</dbReference>
<keyword evidence="4" id="KW-1185">Reference proteome</keyword>
<evidence type="ECO:0000313" key="3">
    <source>
        <dbReference type="EMBL" id="EHL77352.1"/>
    </source>
</evidence>
<gene>
    <name evidence="3" type="ORF">HMPREF1015_02083</name>
</gene>
<name>G9QM25_9BACI</name>
<evidence type="ECO:0000256" key="2">
    <source>
        <dbReference type="SAM" id="MobiDB-lite"/>
    </source>
</evidence>
<dbReference type="RefSeq" id="WP_004439684.1">
    <property type="nucleotide sequence ID" value="NZ_JH414756.1"/>
</dbReference>
<dbReference type="Proteomes" id="UP000011747">
    <property type="component" value="Unassembled WGS sequence"/>
</dbReference>
<protein>
    <recommendedName>
        <fullName evidence="5">FlgN protein</fullName>
    </recommendedName>
</protein>
<organism evidence="3 4">
    <name type="scientific">Bacillus smithii 7_3_47FAA</name>
    <dbReference type="NCBI Taxonomy" id="665952"/>
    <lineage>
        <taxon>Bacteria</taxon>
        <taxon>Bacillati</taxon>
        <taxon>Bacillota</taxon>
        <taxon>Bacilli</taxon>
        <taxon>Bacillales</taxon>
        <taxon>Bacillaceae</taxon>
        <taxon>Bacillus</taxon>
    </lineage>
</organism>
<reference evidence="3 4" key="1">
    <citation type="submission" date="2011-09" db="EMBL/GenBank/DDBJ databases">
        <title>The Genome Sequence of Bacillus smithii 7_3_47FAA.</title>
        <authorList>
            <consortium name="The Broad Institute Genome Sequencing Platform"/>
            <person name="Earl A."/>
            <person name="Ward D."/>
            <person name="Feldgarden M."/>
            <person name="Gevers D."/>
            <person name="Daigneault M."/>
            <person name="Strauss J."/>
            <person name="Allen-Vercoe E."/>
            <person name="Young S.K."/>
            <person name="Zeng Q."/>
            <person name="Gargeya S."/>
            <person name="Fitzgerald M."/>
            <person name="Haas B."/>
            <person name="Abouelleil A."/>
            <person name="Alvarado L."/>
            <person name="Arachchi H.M."/>
            <person name="Berlin A."/>
            <person name="Brown A."/>
            <person name="Chapman S.B."/>
            <person name="Chen Z."/>
            <person name="Dunbar C."/>
            <person name="Freedman E."/>
            <person name="Gearin G."/>
            <person name="Goldberg J."/>
            <person name="Griggs A."/>
            <person name="Gujja S."/>
            <person name="Heiman D."/>
            <person name="Howarth C."/>
            <person name="Larson L."/>
            <person name="Lui A."/>
            <person name="MacDonald P.J.P."/>
            <person name="Montmayeur A."/>
            <person name="Murphy C."/>
            <person name="Neiman D."/>
            <person name="Pearson M."/>
            <person name="Priest M."/>
            <person name="Roberts A."/>
            <person name="Saif S."/>
            <person name="Shea T."/>
            <person name="Shenoy N."/>
            <person name="Sisk P."/>
            <person name="Stolte C."/>
            <person name="Sykes S."/>
            <person name="Wortman J."/>
            <person name="Nusbaum C."/>
            <person name="Birren B."/>
        </authorList>
    </citation>
    <scope>NUCLEOTIDE SEQUENCE [LARGE SCALE GENOMIC DNA]</scope>
    <source>
        <strain evidence="3 4">7_3_47FAA</strain>
    </source>
</reference>
<sequence length="158" mass="18460">MSAAQVITIMEKLCALHEILYELEQEKEKIVKENDVDGLNNLLAKEQKYIAAIRTMEKERKKEVANWLGRENATISDCIEKAVDEEKEKLVYLREKLMDIVELLKQQNKLNQQLIYQSLQFITFSLNLLHPQPKDATYSHPNQKIKDRQGRSLFDSKA</sequence>
<dbReference type="PATRIC" id="fig|665952.3.peg.2124"/>
<evidence type="ECO:0000313" key="4">
    <source>
        <dbReference type="Proteomes" id="UP000011747"/>
    </source>
</evidence>
<dbReference type="SUPFAM" id="SSF140566">
    <property type="entry name" value="FlgN-like"/>
    <property type="match status" value="1"/>
</dbReference>
<feature type="region of interest" description="Disordered" evidence="2">
    <location>
        <begin position="135"/>
        <end position="158"/>
    </location>
</feature>